<protein>
    <recommendedName>
        <fullName evidence="3">DUF4034 domain-containing protein</fullName>
    </recommendedName>
</protein>
<sequence length="314" mass="34667">MPPPTDVVFDAVAVYPQKATLRAALHSRDWSTCRAVLDAAAPMDRTALIGHVSQERGIEPFLRSVLTVDPADGTAAALLGTHLIDVGWEIRTGKRAKYVSREQFAQFREWLCRAEQVLIDGAMLNPGDPAIWKARLTSARGLSLGLAEVRRRYDRMQAADPGHLPGQFQMLQSYCPKWDGTWEQLHQFAREATEATPPGSPHAVLIVDAHIEHALDEGGLAEMVGYLSQPHVRADIYQAAQRSIGHPDFTRGYGWVGALSTFAMCFTILDDRNAAATAFRELGVLATEDPWHYLSANPAEEIRKARAWAFGGTR</sequence>
<dbReference type="STRING" id="1869.MB27_32115"/>
<proteinExistence type="predicted"/>
<comment type="caution">
    <text evidence="1">The sequence shown here is derived from an EMBL/GenBank/DDBJ whole genome shotgun (WGS) entry which is preliminary data.</text>
</comment>
<dbReference type="RefSeq" id="WP_043531279.1">
    <property type="nucleotide sequence ID" value="NZ_BAABKU010000001.1"/>
</dbReference>
<evidence type="ECO:0000313" key="1">
    <source>
        <dbReference type="EMBL" id="KHD73868.1"/>
    </source>
</evidence>
<accession>A0A0A6UFM1</accession>
<organism evidence="1 2">
    <name type="scientific">Actinoplanes utahensis</name>
    <dbReference type="NCBI Taxonomy" id="1869"/>
    <lineage>
        <taxon>Bacteria</taxon>
        <taxon>Bacillati</taxon>
        <taxon>Actinomycetota</taxon>
        <taxon>Actinomycetes</taxon>
        <taxon>Micromonosporales</taxon>
        <taxon>Micromonosporaceae</taxon>
        <taxon>Actinoplanes</taxon>
    </lineage>
</organism>
<dbReference type="Proteomes" id="UP000054537">
    <property type="component" value="Unassembled WGS sequence"/>
</dbReference>
<dbReference type="EMBL" id="JRTT01000128">
    <property type="protein sequence ID" value="KHD73868.1"/>
    <property type="molecule type" value="Genomic_DNA"/>
</dbReference>
<reference evidence="1 2" key="1">
    <citation type="submission" date="2014-10" db="EMBL/GenBank/DDBJ databases">
        <title>Draft genome sequence of Actinoplanes utahensis NRRL 12052.</title>
        <authorList>
            <person name="Velasco-Bucheli B."/>
            <person name="del Cerro C."/>
            <person name="Hormigo D."/>
            <person name="Garcia J.L."/>
            <person name="Acebal C."/>
            <person name="Arroyo M."/>
            <person name="de la Mata I."/>
        </authorList>
    </citation>
    <scope>NUCLEOTIDE SEQUENCE [LARGE SCALE GENOMIC DNA]</scope>
    <source>
        <strain evidence="1 2">NRRL 12052</strain>
    </source>
</reference>
<dbReference type="AlphaFoldDB" id="A0A0A6UFM1"/>
<dbReference type="eggNOG" id="COG0457">
    <property type="taxonomic scope" value="Bacteria"/>
</dbReference>
<name>A0A0A6UFM1_ACTUT</name>
<evidence type="ECO:0008006" key="3">
    <source>
        <dbReference type="Google" id="ProtNLM"/>
    </source>
</evidence>
<gene>
    <name evidence="1" type="ORF">MB27_32115</name>
</gene>
<evidence type="ECO:0000313" key="2">
    <source>
        <dbReference type="Proteomes" id="UP000054537"/>
    </source>
</evidence>
<keyword evidence="2" id="KW-1185">Reference proteome</keyword>